<dbReference type="AlphaFoldDB" id="A0A4Y1X2U1"/>
<feature type="chain" id="PRO_5021192079" evidence="1">
    <location>
        <begin position="21"/>
        <end position="633"/>
    </location>
</feature>
<dbReference type="Proteomes" id="UP000319374">
    <property type="component" value="Chromosome"/>
</dbReference>
<evidence type="ECO:0000313" key="2">
    <source>
        <dbReference type="EMBL" id="BBL07601.1"/>
    </source>
</evidence>
<keyword evidence="3" id="KW-1185">Reference proteome</keyword>
<organism evidence="2 3">
    <name type="scientific">Alistipes dispar</name>
    <dbReference type="NCBI Taxonomy" id="2585119"/>
    <lineage>
        <taxon>Bacteria</taxon>
        <taxon>Pseudomonadati</taxon>
        <taxon>Bacteroidota</taxon>
        <taxon>Bacteroidia</taxon>
        <taxon>Bacteroidales</taxon>
        <taxon>Rikenellaceae</taxon>
        <taxon>Alistipes</taxon>
    </lineage>
</organism>
<dbReference type="KEGG" id="ada:A5CPEGH6_22390"/>
<dbReference type="RefSeq" id="WP_141429757.1">
    <property type="nucleotide sequence ID" value="NZ_AP019736.1"/>
</dbReference>
<keyword evidence="1" id="KW-0732">Signal</keyword>
<dbReference type="GeneID" id="98674227"/>
<protein>
    <submittedName>
        <fullName evidence="2">Uncharacterized protein</fullName>
    </submittedName>
</protein>
<reference evidence="3" key="1">
    <citation type="submission" date="2019-06" db="EMBL/GenBank/DDBJ databases">
        <title>Alistipes onderdonkii subsp. vulgaris subsp. nov., Alistipes dispar sp. nov. and Alistipes communis sp. nov., isolated from human faeces, and creation of Alistipes onderdonkii subsp. onderdonkii subsp. nov.</title>
        <authorList>
            <person name="Sakamoto M."/>
            <person name="Ikeyama N."/>
            <person name="Ogata Y."/>
            <person name="Suda W."/>
            <person name="Iino T."/>
            <person name="Hattori M."/>
            <person name="Ohkuma M."/>
        </authorList>
    </citation>
    <scope>NUCLEOTIDE SEQUENCE [LARGE SCALE GENOMIC DNA]</scope>
    <source>
        <strain evidence="3">5CPEGH6</strain>
    </source>
</reference>
<gene>
    <name evidence="2" type="ORF">A5CPEGH6_22390</name>
</gene>
<evidence type="ECO:0000256" key="1">
    <source>
        <dbReference type="SAM" id="SignalP"/>
    </source>
</evidence>
<sequence>MKKLLILLSFTALCLACSKAEYSLGDIPSNENTDYSVTPEKEHPNMIRFRFNEQGVSPFWKVRKPDGSYVESSSRDFTLRYYMKGEYDGTLQVYGGGGVSEPIAFTFRVTENDPIVALLTGSGEQKVWEWNYSVDNHFGEGSSSTRVPDWWPVKANELKDMKMYDDELSFVTDTWQYVLDAKGYVYADGSVLSDLDPQNYPEGGTYNSATIAYNQPEGQKWALYTDETGTLWLSFTGGGFPSYAPYPDGLGGAYEVMELTEETLALRFDTGSDKYGAWYYRFVVKGSQPDADLLALEQLLTTKSDGTQKVWTWDYTRDGHFGEGDLASREPDWWPAGANEMHNYSMYDDELSFLAAGKAYELAANGYVYCDASARAAMGLEDGPTGDVAYTQPEGQTWKIEMREGVPYLKFSEMAFPSAVCHPSALGGSFEILSLTADELYLRLATDVDAWYFRFVPKPEAEPEPEPSEPEKLLTTSADGSQKVWVWDYARDGYFGEGDLSARDPNWWAPSMDEMSVYSMFDDELIFRFEGNAYELSAHGAVYCDASAREAMGLEAGKTGDIDYTQPEGQTWKIEDRSGTPYLVFSEMAFPSAICHPSALGGSFEIMALTADELYLRLATDVDAWYFRFTVKK</sequence>
<dbReference type="OrthoDB" id="5381604at2"/>
<accession>A0A4Y1X2U1</accession>
<name>A0A4Y1X2U1_9BACT</name>
<proteinExistence type="predicted"/>
<dbReference type="EMBL" id="AP019736">
    <property type="protein sequence ID" value="BBL07601.1"/>
    <property type="molecule type" value="Genomic_DNA"/>
</dbReference>
<evidence type="ECO:0000313" key="3">
    <source>
        <dbReference type="Proteomes" id="UP000319374"/>
    </source>
</evidence>
<feature type="signal peptide" evidence="1">
    <location>
        <begin position="1"/>
        <end position="20"/>
    </location>
</feature>